<dbReference type="SMART" id="SM00545">
    <property type="entry name" value="JmjN"/>
    <property type="match status" value="1"/>
</dbReference>
<sequence length="1090" mass="122957">MATDTASQQTPGSRIMTFHPTKEEFKDFSRYIAYMESQGAHLAGMAKVIPPKDWKPRHTYDDIDDLVIPAPIQQVVTGQSGLFTQYNIQKKPMTVREFRKTANTDKFCNPRYVDFEELERKFWKNLTFNPPLYGADINGTLYDPDVTEWNIGHLNTILDTVERESGIKIKGVNTPYLYFGMWKSTFAWHTEDMDLYSINYLHFGEPKSWYVVPPEHGKRLERLAKGFFPGSAQSCEAFLRHKMTLISPSILKKYGIPFEKITQEAGQFIVTFPFGYHAGFNHGFNCAESTNFATQRWIDYGKIATLCSCRKDMVKISMEIFVRKFQPDRYKAWKAGKDNTPIDHSKPTPEAAEFLKTGEPGKEGPSRSEAPDQENTPCTTTQEEKSPKVGKKRQRGGAVEAAEDGDTEQVDEEEEEEEREVDQKKAKLVQEEKGHSLAHKGTSVHSASSFSCLFISVLKAEDRTKPPLNAKTNRNTNASRKLALQMKAKISLKSTPIKSQPQTNSQSTQPASPEPSPQSSEKAGPTFPPSHAAPRPSHPARSSSPSHPASSSSPVHQLFQRTLCPADVLHVHSYAKGDYSEGETREGKEERRNDSSDSEGEELDDSKRAEDGEDDGAVPRKQGTLPCHQRLIKDNMSDEELPEQPPVDEDGLEGESWAKPLAHLWQNRPPNLKKEKEYNRCMGLQAPYCSVCSLFQAFQQEWTVRDLGSLSSESRLRTKPLIPEMCFTTTTEPEEGAEEKEPAPPAPTTPHLEPDGTSLLISCSHCSVRVHTSCYGVDPESVTKDWKCARCKANSMTESCCLCLLRGGALQKANNNKWVHVLCAVAVLEARFVNITERSPVDLSGIPLQRFKLKCYYCKKRMKKTSGCCVQCSHGRCPTAYHPTCAQAAGILMQPDEWPFVVYVTCCRHKGPIPTERNKAAMHELTVGRRVICKHKNGRYYQCDVVQLSKETFYEVNFDDGSFSDNLFPEDIVGRDCAQIGPPPQGEMVQVRWTDGLVYGAKFVAAHIIQMYQVEFEDGSQLTAKRDDVYTLDEELPKRVKSRLSKASDMRFDGIFEDKEAIQQSKRQRVINSRYRGDYVEPVIYRAIME</sequence>
<reference evidence="21" key="2">
    <citation type="submission" date="2014-03" db="EMBL/GenBank/DDBJ databases">
        <authorList>
            <person name="Genoscope - CEA"/>
        </authorList>
    </citation>
    <scope>NUCLEOTIDE SEQUENCE</scope>
</reference>
<dbReference type="SMART" id="SM00249">
    <property type="entry name" value="PHD"/>
    <property type="match status" value="2"/>
</dbReference>
<dbReference type="AlphaFoldDB" id="A0A060YAG5"/>
<comment type="cofactor">
    <cofactor evidence="1">
        <name>Fe(2+)</name>
        <dbReference type="ChEBI" id="CHEBI:29033"/>
    </cofactor>
</comment>
<evidence type="ECO:0000256" key="13">
    <source>
        <dbReference type="ARBA" id="ARBA00023015"/>
    </source>
</evidence>
<evidence type="ECO:0000259" key="19">
    <source>
        <dbReference type="PROSITE" id="PS51184"/>
    </source>
</evidence>
<feature type="region of interest" description="Disordered" evidence="17">
    <location>
        <begin position="336"/>
        <end position="448"/>
    </location>
</feature>
<keyword evidence="5" id="KW-0479">Metal-binding</keyword>
<keyword evidence="9" id="KW-0156">Chromatin regulator</keyword>
<keyword evidence="11" id="KW-0560">Oxidoreductase</keyword>
<feature type="domain" description="PHD-type" evidence="20">
    <location>
        <begin position="797"/>
        <end position="910"/>
    </location>
</feature>
<comment type="catalytic activity">
    <reaction evidence="16">
        <text>N(6),N(6),N(6)-trimethyl-L-lysyl(9)-[histone H3] + 2 2-oxoglutarate + 2 O2 = N(6)-methyl-L-lysyl(9)-[histone H3] + 2 formaldehyde + 2 succinate + 2 CO2</text>
        <dbReference type="Rhea" id="RHEA:60200"/>
        <dbReference type="Rhea" id="RHEA-COMP:15538"/>
        <dbReference type="Rhea" id="RHEA-COMP:15542"/>
        <dbReference type="ChEBI" id="CHEBI:15379"/>
        <dbReference type="ChEBI" id="CHEBI:16526"/>
        <dbReference type="ChEBI" id="CHEBI:16810"/>
        <dbReference type="ChEBI" id="CHEBI:16842"/>
        <dbReference type="ChEBI" id="CHEBI:30031"/>
        <dbReference type="ChEBI" id="CHEBI:61929"/>
        <dbReference type="ChEBI" id="CHEBI:61961"/>
        <dbReference type="EC" id="1.14.11.66"/>
    </reaction>
</comment>
<dbReference type="CDD" id="cd20463">
    <property type="entry name" value="Tudor_JMJD2A_rpt1"/>
    <property type="match status" value="1"/>
</dbReference>
<keyword evidence="7" id="KW-0863">Zinc-finger</keyword>
<dbReference type="SMART" id="SM00558">
    <property type="entry name" value="JmjC"/>
    <property type="match status" value="1"/>
</dbReference>
<feature type="compositionally biased region" description="Basic and acidic residues" evidence="17">
    <location>
        <begin position="359"/>
        <end position="370"/>
    </location>
</feature>
<evidence type="ECO:0000313" key="21">
    <source>
        <dbReference type="EMBL" id="CDQ88933.1"/>
    </source>
</evidence>
<reference evidence="21" key="1">
    <citation type="journal article" date="2014" name="Nat. Commun.">
        <title>The rainbow trout genome provides novel insights into evolution after whole-genome duplication in vertebrates.</title>
        <authorList>
            <person name="Berthelot C."/>
            <person name="Brunet F."/>
            <person name="Chalopin D."/>
            <person name="Juanchich A."/>
            <person name="Bernard M."/>
            <person name="Noel B."/>
            <person name="Bento P."/>
            <person name="Da Silva C."/>
            <person name="Labadie K."/>
            <person name="Alberti A."/>
            <person name="Aury J.M."/>
            <person name="Louis A."/>
            <person name="Dehais P."/>
            <person name="Bardou P."/>
            <person name="Montfort J."/>
            <person name="Klopp C."/>
            <person name="Cabau C."/>
            <person name="Gaspin C."/>
            <person name="Thorgaard G.H."/>
            <person name="Boussaha M."/>
            <person name="Quillet E."/>
            <person name="Guyomard R."/>
            <person name="Galiana D."/>
            <person name="Bobe J."/>
            <person name="Volff J.N."/>
            <person name="Genet C."/>
            <person name="Wincker P."/>
            <person name="Jaillon O."/>
            <person name="Roest Crollius H."/>
            <person name="Guiguen Y."/>
        </authorList>
    </citation>
    <scope>NUCLEOTIDE SEQUENCE [LARGE SCALE GENOMIC DNA]</scope>
</reference>
<accession>A0A060YAG5</accession>
<evidence type="ECO:0000256" key="9">
    <source>
        <dbReference type="ARBA" id="ARBA00022853"/>
    </source>
</evidence>
<dbReference type="Pfam" id="PF18104">
    <property type="entry name" value="Tudor_2"/>
    <property type="match status" value="2"/>
</dbReference>
<dbReference type="Gene3D" id="3.10.330.70">
    <property type="match status" value="1"/>
</dbReference>
<comment type="similarity">
    <text evidence="3">Belongs to the JHDM3 histone demethylase family.</text>
</comment>
<feature type="compositionally biased region" description="Low complexity" evidence="17">
    <location>
        <begin position="529"/>
        <end position="554"/>
    </location>
</feature>
<feature type="compositionally biased region" description="Low complexity" evidence="17">
    <location>
        <begin position="499"/>
        <end position="511"/>
    </location>
</feature>
<evidence type="ECO:0000256" key="10">
    <source>
        <dbReference type="ARBA" id="ARBA00022964"/>
    </source>
</evidence>
<feature type="compositionally biased region" description="Basic and acidic residues" evidence="17">
    <location>
        <begin position="578"/>
        <end position="595"/>
    </location>
</feature>
<evidence type="ECO:0000256" key="5">
    <source>
        <dbReference type="ARBA" id="ARBA00022723"/>
    </source>
</evidence>
<keyword evidence="10" id="KW-0223">Dioxygenase</keyword>
<evidence type="ECO:0000256" key="12">
    <source>
        <dbReference type="ARBA" id="ARBA00023004"/>
    </source>
</evidence>
<keyword evidence="14" id="KW-0804">Transcription</keyword>
<evidence type="ECO:0000256" key="4">
    <source>
        <dbReference type="ARBA" id="ARBA00012900"/>
    </source>
</evidence>
<dbReference type="InterPro" id="IPR013083">
    <property type="entry name" value="Znf_RING/FYVE/PHD"/>
</dbReference>
<dbReference type="PROSITE" id="PS51184">
    <property type="entry name" value="JMJC"/>
    <property type="match status" value="1"/>
</dbReference>
<dbReference type="GO" id="GO:0008270">
    <property type="term" value="F:zinc ion binding"/>
    <property type="evidence" value="ECO:0007669"/>
    <property type="project" value="UniProtKB-KW"/>
</dbReference>
<keyword evidence="13" id="KW-0805">Transcription regulation</keyword>
<keyword evidence="12" id="KW-0408">Iron</keyword>
<dbReference type="InterPro" id="IPR001965">
    <property type="entry name" value="Znf_PHD"/>
</dbReference>
<evidence type="ECO:0000256" key="15">
    <source>
        <dbReference type="ARBA" id="ARBA00023242"/>
    </source>
</evidence>
<evidence type="ECO:0000256" key="11">
    <source>
        <dbReference type="ARBA" id="ARBA00023002"/>
    </source>
</evidence>
<feature type="compositionally biased region" description="Basic and acidic residues" evidence="17">
    <location>
        <begin position="336"/>
        <end position="347"/>
    </location>
</feature>
<dbReference type="PANTHER" id="PTHR10694:SF51">
    <property type="entry name" value="[HISTONE H3]-TRIMETHYL-L-LYSINE(9) DEMETHYLASE"/>
    <property type="match status" value="1"/>
</dbReference>
<dbReference type="SUPFAM" id="SSF51197">
    <property type="entry name" value="Clavaminate synthase-like"/>
    <property type="match status" value="1"/>
</dbReference>
<feature type="domain" description="JmjN" evidence="18">
    <location>
        <begin position="15"/>
        <end position="57"/>
    </location>
</feature>
<feature type="region of interest" description="Disordered" evidence="17">
    <location>
        <begin position="731"/>
        <end position="751"/>
    </location>
</feature>
<dbReference type="FunFam" id="2.60.120.650:FF:000048">
    <property type="entry name" value="Lysine-specific demethylase 4A"/>
    <property type="match status" value="1"/>
</dbReference>
<dbReference type="Gene3D" id="2.60.120.650">
    <property type="entry name" value="Cupin"/>
    <property type="match status" value="1"/>
</dbReference>
<dbReference type="InterPro" id="IPR011011">
    <property type="entry name" value="Znf_FYVE_PHD"/>
</dbReference>
<feature type="compositionally biased region" description="Basic and acidic residues" evidence="17">
    <location>
        <begin position="421"/>
        <end position="435"/>
    </location>
</feature>
<dbReference type="InterPro" id="IPR003349">
    <property type="entry name" value="JmjN"/>
</dbReference>
<evidence type="ECO:0000256" key="6">
    <source>
        <dbReference type="ARBA" id="ARBA00022737"/>
    </source>
</evidence>
<keyword evidence="8" id="KW-0862">Zinc</keyword>
<dbReference type="GO" id="GO:0010468">
    <property type="term" value="P:regulation of gene expression"/>
    <property type="evidence" value="ECO:0007669"/>
    <property type="project" value="TreeGrafter"/>
</dbReference>
<dbReference type="InterPro" id="IPR019787">
    <property type="entry name" value="Znf_PHD-finger"/>
</dbReference>
<feature type="domain" description="JmjC" evidence="19">
    <location>
        <begin position="143"/>
        <end position="309"/>
    </location>
</feature>
<dbReference type="InterPro" id="IPR040477">
    <property type="entry name" value="KDM4-like_Tudor"/>
</dbReference>
<evidence type="ECO:0000256" key="17">
    <source>
        <dbReference type="SAM" id="MobiDB-lite"/>
    </source>
</evidence>
<dbReference type="InterPro" id="IPR003347">
    <property type="entry name" value="JmjC_dom"/>
</dbReference>
<comment type="subcellular location">
    <subcellularLocation>
        <location evidence="2">Nucleus</location>
    </subcellularLocation>
</comment>
<dbReference type="Pfam" id="PF13832">
    <property type="entry name" value="zf-HC5HC2H_2"/>
    <property type="match status" value="1"/>
</dbReference>
<feature type="region of interest" description="Disordered" evidence="17">
    <location>
        <begin position="460"/>
        <end position="558"/>
    </location>
</feature>
<evidence type="ECO:0000256" key="14">
    <source>
        <dbReference type="ARBA" id="ARBA00023163"/>
    </source>
</evidence>
<dbReference type="CDD" id="cd20466">
    <property type="entry name" value="Tudor_JMJD2A_rpt2"/>
    <property type="match status" value="1"/>
</dbReference>
<dbReference type="EMBL" id="FR909067">
    <property type="protein sequence ID" value="CDQ88933.1"/>
    <property type="molecule type" value="Genomic_DNA"/>
</dbReference>
<evidence type="ECO:0000256" key="1">
    <source>
        <dbReference type="ARBA" id="ARBA00001954"/>
    </source>
</evidence>
<evidence type="ECO:0000259" key="18">
    <source>
        <dbReference type="PROSITE" id="PS51183"/>
    </source>
</evidence>
<dbReference type="STRING" id="8022.A0A060YAG5"/>
<dbReference type="EC" id="1.14.11.66" evidence="4"/>
<dbReference type="PROSITE" id="PS51183">
    <property type="entry name" value="JMJN"/>
    <property type="match status" value="1"/>
</dbReference>
<dbReference type="GO" id="GO:0000785">
    <property type="term" value="C:chromatin"/>
    <property type="evidence" value="ECO:0007669"/>
    <property type="project" value="TreeGrafter"/>
</dbReference>
<dbReference type="InterPro" id="IPR047481">
    <property type="entry name" value="Tudor_KDM4A_rpt2"/>
</dbReference>
<proteinExistence type="inferred from homology"/>
<dbReference type="FunFam" id="3.30.40.10:FF:000029">
    <property type="entry name" value="lysine-specific demethylase 4C isoform X1"/>
    <property type="match status" value="1"/>
</dbReference>
<dbReference type="Proteomes" id="UP000193380">
    <property type="component" value="Unassembled WGS sequence"/>
</dbReference>
<organism evidence="21 22">
    <name type="scientific">Oncorhynchus mykiss</name>
    <name type="common">Rainbow trout</name>
    <name type="synonym">Salmo gairdneri</name>
    <dbReference type="NCBI Taxonomy" id="8022"/>
    <lineage>
        <taxon>Eukaryota</taxon>
        <taxon>Metazoa</taxon>
        <taxon>Chordata</taxon>
        <taxon>Craniata</taxon>
        <taxon>Vertebrata</taxon>
        <taxon>Euteleostomi</taxon>
        <taxon>Actinopterygii</taxon>
        <taxon>Neopterygii</taxon>
        <taxon>Teleostei</taxon>
        <taxon>Protacanthopterygii</taxon>
        <taxon>Salmoniformes</taxon>
        <taxon>Salmonidae</taxon>
        <taxon>Salmoninae</taxon>
        <taxon>Oncorhynchus</taxon>
    </lineage>
</organism>
<dbReference type="Pfam" id="PF13831">
    <property type="entry name" value="PHD_2"/>
    <property type="match status" value="1"/>
</dbReference>
<dbReference type="PaxDb" id="8022-A0A060YAG5"/>
<evidence type="ECO:0000256" key="3">
    <source>
        <dbReference type="ARBA" id="ARBA00009711"/>
    </source>
</evidence>
<dbReference type="Gene3D" id="2.30.30.140">
    <property type="match status" value="1"/>
</dbReference>
<dbReference type="InterPro" id="IPR002999">
    <property type="entry name" value="Tudor"/>
</dbReference>
<feature type="region of interest" description="Disordered" evidence="17">
    <location>
        <begin position="574"/>
        <end position="627"/>
    </location>
</feature>
<evidence type="ECO:0000256" key="2">
    <source>
        <dbReference type="ARBA" id="ARBA00004123"/>
    </source>
</evidence>
<evidence type="ECO:0000256" key="8">
    <source>
        <dbReference type="ARBA" id="ARBA00022833"/>
    </source>
</evidence>
<evidence type="ECO:0000256" key="7">
    <source>
        <dbReference type="ARBA" id="ARBA00022771"/>
    </source>
</evidence>
<dbReference type="FunFam" id="3.10.330.70:FF:000001">
    <property type="entry name" value="Putative lysine-specific demethylase 4a"/>
    <property type="match status" value="1"/>
</dbReference>
<dbReference type="Gene3D" id="3.30.40.10">
    <property type="entry name" value="Zinc/RING finger domain, C3HC4 (zinc finger)"/>
    <property type="match status" value="2"/>
</dbReference>
<dbReference type="Pfam" id="PF02375">
    <property type="entry name" value="JmjN"/>
    <property type="match status" value="1"/>
</dbReference>
<dbReference type="InterPro" id="IPR047479">
    <property type="entry name" value="Tudor_KDM4A_rpt1"/>
</dbReference>
<dbReference type="InterPro" id="IPR034732">
    <property type="entry name" value="EPHD"/>
</dbReference>
<gene>
    <name evidence="21" type="ORF">GSONMT00051217001</name>
</gene>
<evidence type="ECO:0000313" key="22">
    <source>
        <dbReference type="Proteomes" id="UP000193380"/>
    </source>
</evidence>
<name>A0A060YAG5_ONCMY</name>
<protein>
    <recommendedName>
        <fullName evidence="4">[histone H3]-trimethyl-L-lysine(9) demethylase</fullName>
        <ecNumber evidence="4">1.14.11.66</ecNumber>
    </recommendedName>
</protein>
<dbReference type="GO" id="GO:0005634">
    <property type="term" value="C:nucleus"/>
    <property type="evidence" value="ECO:0007669"/>
    <property type="project" value="UniProtKB-SubCell"/>
</dbReference>
<evidence type="ECO:0000259" key="20">
    <source>
        <dbReference type="PROSITE" id="PS51805"/>
    </source>
</evidence>
<feature type="compositionally biased region" description="Acidic residues" evidence="17">
    <location>
        <begin position="401"/>
        <end position="420"/>
    </location>
</feature>
<keyword evidence="15" id="KW-0539">Nucleus</keyword>
<keyword evidence="6" id="KW-0677">Repeat</keyword>
<dbReference type="Pfam" id="PF02373">
    <property type="entry name" value="JmjC"/>
    <property type="match status" value="1"/>
</dbReference>
<dbReference type="SUPFAM" id="SSF63748">
    <property type="entry name" value="Tudor/PWWP/MBT"/>
    <property type="match status" value="2"/>
</dbReference>
<dbReference type="GO" id="GO:0051864">
    <property type="term" value="F:histone H3K36 demethylase activity"/>
    <property type="evidence" value="ECO:0007669"/>
    <property type="project" value="TreeGrafter"/>
</dbReference>
<feature type="compositionally biased region" description="Polar residues" evidence="17">
    <location>
        <begin position="470"/>
        <end position="479"/>
    </location>
</feature>
<dbReference type="SMART" id="SM00333">
    <property type="entry name" value="TUDOR"/>
    <property type="match status" value="2"/>
</dbReference>
<dbReference type="SUPFAM" id="SSF57903">
    <property type="entry name" value="FYVE/PHD zinc finger"/>
    <property type="match status" value="1"/>
</dbReference>
<evidence type="ECO:0000256" key="16">
    <source>
        <dbReference type="ARBA" id="ARBA00049349"/>
    </source>
</evidence>
<dbReference type="PROSITE" id="PS51805">
    <property type="entry name" value="EPHD"/>
    <property type="match status" value="1"/>
</dbReference>
<dbReference type="GO" id="GO:0140684">
    <property type="term" value="F:histone H3K9me2/H3K9me3 demethylase activity"/>
    <property type="evidence" value="ECO:0007669"/>
    <property type="project" value="UniProtKB-EC"/>
</dbReference>
<dbReference type="PANTHER" id="PTHR10694">
    <property type="entry name" value="LYSINE-SPECIFIC DEMETHYLASE"/>
    <property type="match status" value="1"/>
</dbReference>